<name>E6WTI6_PSEUU</name>
<dbReference type="HOGENOM" id="CLU_173089_1_0_6"/>
<dbReference type="Proteomes" id="UP000008632">
    <property type="component" value="Chromosome"/>
</dbReference>
<protein>
    <recommendedName>
        <fullName evidence="4">Transmembrane protein</fullName>
    </recommendedName>
</protein>
<sequence>MPLWLQYVIVGLVVLLALWMFLRRQFPGTVRRVRIAIAAPLVRDGRPAWMRRVARVVAPPASGNGGACGGCDNCGPEPPRR</sequence>
<dbReference type="Pfam" id="PF20228">
    <property type="entry name" value="DUF6587"/>
    <property type="match status" value="1"/>
</dbReference>
<dbReference type="STRING" id="743721.Psesu_1643"/>
<evidence type="ECO:0008006" key="4">
    <source>
        <dbReference type="Google" id="ProtNLM"/>
    </source>
</evidence>
<evidence type="ECO:0000313" key="3">
    <source>
        <dbReference type="Proteomes" id="UP000008632"/>
    </source>
</evidence>
<feature type="transmembrane region" description="Helical" evidence="1">
    <location>
        <begin position="6"/>
        <end position="22"/>
    </location>
</feature>
<keyword evidence="3" id="KW-1185">Reference proteome</keyword>
<proteinExistence type="predicted"/>
<keyword evidence="1" id="KW-1133">Transmembrane helix</keyword>
<keyword evidence="1" id="KW-0812">Transmembrane</keyword>
<gene>
    <name evidence="2" type="ordered locus">Psesu_1643</name>
</gene>
<dbReference type="eggNOG" id="ENOG5033AHQ">
    <property type="taxonomic scope" value="Bacteria"/>
</dbReference>
<evidence type="ECO:0000256" key="1">
    <source>
        <dbReference type="SAM" id="Phobius"/>
    </source>
</evidence>
<evidence type="ECO:0000313" key="2">
    <source>
        <dbReference type="EMBL" id="ADV27485.1"/>
    </source>
</evidence>
<dbReference type="OrthoDB" id="5966734at2"/>
<dbReference type="AlphaFoldDB" id="E6WTI6"/>
<dbReference type="RefSeq" id="WP_013535313.1">
    <property type="nucleotide sequence ID" value="NC_014924.1"/>
</dbReference>
<dbReference type="KEGG" id="psu:Psesu_1643"/>
<keyword evidence="1" id="KW-0472">Membrane</keyword>
<accession>E6WTI6</accession>
<reference evidence="2 3" key="1">
    <citation type="submission" date="2011-01" db="EMBL/GenBank/DDBJ databases">
        <title>Complete sequence of Pseudoxanthomonas suwonensis 11-1.</title>
        <authorList>
            <consortium name="US DOE Joint Genome Institute"/>
            <person name="Lucas S."/>
            <person name="Copeland A."/>
            <person name="Lapidus A."/>
            <person name="Cheng J.-F."/>
            <person name="Goodwin L."/>
            <person name="Pitluck S."/>
            <person name="Teshima H."/>
            <person name="Detter J.C."/>
            <person name="Han C."/>
            <person name="Tapia R."/>
            <person name="Land M."/>
            <person name="Hauser L."/>
            <person name="Kyrpides N."/>
            <person name="Ivanova N."/>
            <person name="Ovchinnikova G."/>
            <person name="Siebers A.K."/>
            <person name="Allgaier M."/>
            <person name="Thelen M.P."/>
            <person name="Hugenholtz P."/>
            <person name="Gladden J."/>
            <person name="Woyke T."/>
        </authorList>
    </citation>
    <scope>NUCLEOTIDE SEQUENCE [LARGE SCALE GENOMIC DNA]</scope>
    <source>
        <strain evidence="3">11-1</strain>
    </source>
</reference>
<organism evidence="2 3">
    <name type="scientific">Pseudoxanthomonas suwonensis (strain 11-1)</name>
    <dbReference type="NCBI Taxonomy" id="743721"/>
    <lineage>
        <taxon>Bacteria</taxon>
        <taxon>Pseudomonadati</taxon>
        <taxon>Pseudomonadota</taxon>
        <taxon>Gammaproteobacteria</taxon>
        <taxon>Lysobacterales</taxon>
        <taxon>Lysobacteraceae</taxon>
        <taxon>Pseudoxanthomonas</taxon>
    </lineage>
</organism>
<dbReference type="InterPro" id="IPR046494">
    <property type="entry name" value="DUF6587"/>
</dbReference>
<dbReference type="EMBL" id="CP002446">
    <property type="protein sequence ID" value="ADV27485.1"/>
    <property type="molecule type" value="Genomic_DNA"/>
</dbReference>